<evidence type="ECO:0000313" key="11">
    <source>
        <dbReference type="EMBL" id="JAG12594.1"/>
    </source>
</evidence>
<dbReference type="EMBL" id="GBHO01031011">
    <property type="protein sequence ID" value="JAG12593.1"/>
    <property type="molecule type" value="Transcribed_RNA"/>
</dbReference>
<feature type="region of interest" description="Disordered" evidence="4">
    <location>
        <begin position="352"/>
        <end position="402"/>
    </location>
</feature>
<organism evidence="18">
    <name type="scientific">Lygus hesperus</name>
    <name type="common">Western plant bug</name>
    <dbReference type="NCBI Taxonomy" id="30085"/>
    <lineage>
        <taxon>Eukaryota</taxon>
        <taxon>Metazoa</taxon>
        <taxon>Ecdysozoa</taxon>
        <taxon>Arthropoda</taxon>
        <taxon>Hexapoda</taxon>
        <taxon>Insecta</taxon>
        <taxon>Pterygota</taxon>
        <taxon>Neoptera</taxon>
        <taxon>Paraneoptera</taxon>
        <taxon>Hemiptera</taxon>
        <taxon>Heteroptera</taxon>
        <taxon>Panheteroptera</taxon>
        <taxon>Cimicomorpha</taxon>
        <taxon>Miridae</taxon>
        <taxon>Mirini</taxon>
        <taxon>Lygus</taxon>
    </lineage>
</organism>
<evidence type="ECO:0000313" key="14">
    <source>
        <dbReference type="EMBL" id="JAG12598.1"/>
    </source>
</evidence>
<evidence type="ECO:0000256" key="4">
    <source>
        <dbReference type="SAM" id="MobiDB-lite"/>
    </source>
</evidence>
<dbReference type="Gene3D" id="3.40.50.410">
    <property type="entry name" value="von Willebrand factor, type A domain"/>
    <property type="match status" value="1"/>
</dbReference>
<evidence type="ECO:0000256" key="2">
    <source>
        <dbReference type="ARBA" id="ARBA00014934"/>
    </source>
</evidence>
<dbReference type="SMART" id="SM00726">
    <property type="entry name" value="UIM"/>
    <property type="match status" value="2"/>
</dbReference>
<reference evidence="20" key="3">
    <citation type="journal article" date="2016" name="Gigascience">
        <title>De novo construction of an expanded transcriptome assembly for the western tarnished plant bug, Lygus hesperus.</title>
        <authorList>
            <person name="Tassone E.E."/>
            <person name="Geib S.M."/>
            <person name="Hall B."/>
            <person name="Fabrick J.A."/>
            <person name="Brent C.S."/>
            <person name="Hull J.J."/>
        </authorList>
    </citation>
    <scope>NUCLEOTIDE SEQUENCE</scope>
</reference>
<feature type="compositionally biased region" description="Polar residues" evidence="4">
    <location>
        <begin position="358"/>
        <end position="376"/>
    </location>
</feature>
<dbReference type="EMBL" id="GBHO01031006">
    <property type="protein sequence ID" value="JAG12598.1"/>
    <property type="molecule type" value="Transcribed_RNA"/>
</dbReference>
<dbReference type="InterPro" id="IPR002035">
    <property type="entry name" value="VWF_A"/>
</dbReference>
<evidence type="ECO:0000313" key="12">
    <source>
        <dbReference type="EMBL" id="JAG12595.1"/>
    </source>
</evidence>
<dbReference type="EMBL" id="GBHO01014192">
    <property type="protein sequence ID" value="JAG29412.1"/>
    <property type="molecule type" value="Transcribed_RNA"/>
</dbReference>
<evidence type="ECO:0000256" key="1">
    <source>
        <dbReference type="ARBA" id="ARBA00005574"/>
    </source>
</evidence>
<protein>
    <recommendedName>
        <fullName evidence="2">26S proteasome non-ATPase regulatory subunit 4</fullName>
    </recommendedName>
</protein>
<evidence type="ECO:0000313" key="9">
    <source>
        <dbReference type="EMBL" id="JAG11925.1"/>
    </source>
</evidence>
<dbReference type="SUPFAM" id="SSF53300">
    <property type="entry name" value="vWA-like"/>
    <property type="match status" value="1"/>
</dbReference>
<dbReference type="EMBL" id="GBHO01042808">
    <property type="protein sequence ID" value="JAG00796.1"/>
    <property type="molecule type" value="Transcribed_RNA"/>
</dbReference>
<feature type="compositionally biased region" description="Basic and acidic residues" evidence="4">
    <location>
        <begin position="391"/>
        <end position="402"/>
    </location>
</feature>
<dbReference type="GO" id="GO:0043161">
    <property type="term" value="P:proteasome-mediated ubiquitin-dependent protein catabolic process"/>
    <property type="evidence" value="ECO:0007669"/>
    <property type="project" value="TreeGrafter"/>
</dbReference>
<evidence type="ECO:0000313" key="15">
    <source>
        <dbReference type="EMBL" id="JAG29412.1"/>
    </source>
</evidence>
<dbReference type="PANTHER" id="PTHR10223">
    <property type="entry name" value="26S PROTEASOME NON-ATPASE REGULATORY SUBUNIT 4"/>
    <property type="match status" value="1"/>
</dbReference>
<dbReference type="EMBL" id="GBHO01042818">
    <property type="protein sequence ID" value="JAG00786.1"/>
    <property type="molecule type" value="Transcribed_RNA"/>
</dbReference>
<dbReference type="InterPro" id="IPR003903">
    <property type="entry name" value="UIM_dom"/>
</dbReference>
<accession>A0A0A9YS10</accession>
<dbReference type="Pfam" id="PF13519">
    <property type="entry name" value="VWA_2"/>
    <property type="match status" value="1"/>
</dbReference>
<evidence type="ECO:0000313" key="13">
    <source>
        <dbReference type="EMBL" id="JAG12597.1"/>
    </source>
</evidence>
<dbReference type="InterPro" id="IPR027040">
    <property type="entry name" value="PSMD4"/>
</dbReference>
<sequence>MPIDATIFCIDNSTYARNCDYINGSRLAHQIETMKFLANARIRNSQESSIGYLSMAGPRIQVHVPLCRDIQKVNMAGRKLRASDECNLINALQIAQITLRNRQNKNQKPRIVLFIGSPITCDDTEIDAIGKQLRKNSIYVSVVHFGTENLGGCDDEGGDANSSTSNDIADTPTAQTNPFVNRNKEKLQIFLKALESESITPHLLNVYMNATRFSDVVLSSIIGREAGAIAYSTGYPANSAHASANQVNTTSTYLDDDMQNDRDLAIAIQRSLEDAHPRSVQASTNTDMQSDAANSNNNVENTENEDDMIYDEDDPEIQAALALSLAIDQDDADHQDTNMDDTATADAIAEEVKESDLGSESTVVESPTQNQDTKSITDADDTAPTLSVLSNHEDDSKMHDTD</sequence>
<dbReference type="PANTHER" id="PTHR10223:SF0">
    <property type="entry name" value="26S PROTEASOME NON-ATPASE REGULATORY SUBUNIT 4"/>
    <property type="match status" value="1"/>
</dbReference>
<dbReference type="EMBL" id="GBHO01008630">
    <property type="protein sequence ID" value="JAG34974.1"/>
    <property type="molecule type" value="Transcribed_RNA"/>
</dbReference>
<evidence type="ECO:0000313" key="18">
    <source>
        <dbReference type="EMBL" id="JAG34979.1"/>
    </source>
</evidence>
<reference evidence="18" key="2">
    <citation type="submission" date="2014-07" db="EMBL/GenBank/DDBJ databases">
        <authorList>
            <person name="Hull J."/>
        </authorList>
    </citation>
    <scope>NUCLEOTIDE SEQUENCE</scope>
</reference>
<dbReference type="EMBL" id="GBHO01042821">
    <property type="protein sequence ID" value="JAG00783.1"/>
    <property type="molecule type" value="Transcribed_RNA"/>
</dbReference>
<dbReference type="EMBL" id="GBHO01014190">
    <property type="protein sequence ID" value="JAG29414.1"/>
    <property type="molecule type" value="Transcribed_RNA"/>
</dbReference>
<reference evidence="18" key="1">
    <citation type="journal article" date="2014" name="PLoS ONE">
        <title>Transcriptome-Based Identification of ABC Transporters in the Western Tarnished Plant Bug Lygus hesperus.</title>
        <authorList>
            <person name="Hull J.J."/>
            <person name="Chaney K."/>
            <person name="Geib S.M."/>
            <person name="Fabrick J.A."/>
            <person name="Brent C.S."/>
            <person name="Walsh D."/>
            <person name="Lavine L.C."/>
        </authorList>
    </citation>
    <scope>NUCLEOTIDE SEQUENCE</scope>
</reference>
<comment type="similarity">
    <text evidence="1">Belongs to the proteasome subunit S5A family.</text>
</comment>
<dbReference type="EMBL" id="GBHO01031679">
    <property type="protein sequence ID" value="JAG11925.1"/>
    <property type="molecule type" value="Transcribed_RNA"/>
</dbReference>
<dbReference type="EMBL" id="GDHC01010476">
    <property type="protein sequence ID" value="JAQ08153.1"/>
    <property type="molecule type" value="Transcribed_RNA"/>
</dbReference>
<evidence type="ECO:0000313" key="20">
    <source>
        <dbReference type="EMBL" id="JAQ00946.1"/>
    </source>
</evidence>
<dbReference type="GO" id="GO:0008540">
    <property type="term" value="C:proteasome regulatory particle, base subcomplex"/>
    <property type="evidence" value="ECO:0007669"/>
    <property type="project" value="TreeGrafter"/>
</dbReference>
<feature type="domain" description="VWFA" evidence="5">
    <location>
        <begin position="6"/>
        <end position="116"/>
    </location>
</feature>
<evidence type="ECO:0000313" key="10">
    <source>
        <dbReference type="EMBL" id="JAG12593.1"/>
    </source>
</evidence>
<evidence type="ECO:0000313" key="19">
    <source>
        <dbReference type="EMBL" id="JAG41288.1"/>
    </source>
</evidence>
<name>A0A0A9YS10_LYGHE</name>
<dbReference type="EMBL" id="GBHO01002316">
    <property type="protein sequence ID" value="JAG41288.1"/>
    <property type="molecule type" value="Transcribed_RNA"/>
</dbReference>
<dbReference type="AlphaFoldDB" id="A0A0A9YS10"/>
<dbReference type="EMBL" id="GBHO01031007">
    <property type="protein sequence ID" value="JAG12597.1"/>
    <property type="molecule type" value="Transcribed_RNA"/>
</dbReference>
<gene>
    <name evidence="18" type="primary">MBP1_9</name>
    <name evidence="11" type="synonym">MBP1_1</name>
    <name evidence="8" type="synonym">MBP1_12</name>
    <name evidence="16" type="synonym">MBP1_14</name>
    <name evidence="10" type="synonym">MBP1_16</name>
    <name evidence="7" type="synonym">MBP1_18</name>
    <name evidence="15" type="synonym">MBP1_19</name>
    <name evidence="12" type="synonym">MBP1_2</name>
    <name evidence="6" type="synonym">MBP1_20</name>
    <name evidence="14" type="synonym">MBP1_21</name>
    <name evidence="19" type="synonym">MBP1_5</name>
    <name evidence="17" type="synonym">MBP1_6</name>
    <name evidence="13" type="synonym">MBP1_7</name>
    <name evidence="9" type="synonym">MBP1_8</name>
    <name evidence="17" type="ORF">CM83_27232</name>
    <name evidence="18" type="ORF">CM83_27247</name>
    <name evidence="7" type="ORF">CM83_27272</name>
    <name evidence="6" type="ORF">CM83_27286</name>
    <name evidence="8" type="ORF">CM83_27294</name>
    <name evidence="16" type="ORF">CM83_27314</name>
    <name evidence="15" type="ORF">CM83_27331</name>
    <name evidence="10" type="ORF">CM83_27340</name>
    <name evidence="12" type="ORF">CM83_27351</name>
    <name evidence="11" type="ORF">CM83_27357</name>
    <name evidence="14" type="ORF">CM83_27366</name>
    <name evidence="13" type="ORF">CM83_27371</name>
    <name evidence="9" type="ORF">CM83_27377</name>
    <name evidence="19" type="ORF">CM83_27383</name>
    <name evidence="21" type="ORF">g.33815</name>
    <name evidence="20" type="ORF">g.33826</name>
</gene>
<evidence type="ECO:0000313" key="16">
    <source>
        <dbReference type="EMBL" id="JAG29414.1"/>
    </source>
</evidence>
<feature type="compositionally biased region" description="Polar residues" evidence="4">
    <location>
        <begin position="280"/>
        <end position="293"/>
    </location>
</feature>
<evidence type="ECO:0000313" key="21">
    <source>
        <dbReference type="EMBL" id="JAQ08153.1"/>
    </source>
</evidence>
<proteinExistence type="inferred from homology"/>
<dbReference type="InterPro" id="IPR036465">
    <property type="entry name" value="vWFA_dom_sf"/>
</dbReference>
<evidence type="ECO:0000256" key="3">
    <source>
        <dbReference type="ARBA" id="ARBA00022942"/>
    </source>
</evidence>
<feature type="region of interest" description="Disordered" evidence="4">
    <location>
        <begin position="272"/>
        <end position="304"/>
    </location>
</feature>
<feature type="compositionally biased region" description="Polar residues" evidence="4">
    <location>
        <begin position="160"/>
        <end position="177"/>
    </location>
</feature>
<dbReference type="GO" id="GO:0031593">
    <property type="term" value="F:polyubiquitin modification-dependent protein binding"/>
    <property type="evidence" value="ECO:0007669"/>
    <property type="project" value="TreeGrafter"/>
</dbReference>
<evidence type="ECO:0000259" key="5">
    <source>
        <dbReference type="Pfam" id="PF13519"/>
    </source>
</evidence>
<dbReference type="EMBL" id="GBHO01008625">
    <property type="protein sequence ID" value="JAG34979.1"/>
    <property type="molecule type" value="Transcribed_RNA"/>
</dbReference>
<evidence type="ECO:0000313" key="6">
    <source>
        <dbReference type="EMBL" id="JAG00783.1"/>
    </source>
</evidence>
<dbReference type="GO" id="GO:0005634">
    <property type="term" value="C:nucleus"/>
    <property type="evidence" value="ECO:0007669"/>
    <property type="project" value="TreeGrafter"/>
</dbReference>
<keyword evidence="3 18" id="KW-0647">Proteasome</keyword>
<feature type="region of interest" description="Disordered" evidence="4">
    <location>
        <begin position="154"/>
        <end position="177"/>
    </location>
</feature>
<dbReference type="EMBL" id="GDHC01017683">
    <property type="protein sequence ID" value="JAQ00946.1"/>
    <property type="molecule type" value="Transcribed_RNA"/>
</dbReference>
<dbReference type="GO" id="GO:0005829">
    <property type="term" value="C:cytosol"/>
    <property type="evidence" value="ECO:0007669"/>
    <property type="project" value="TreeGrafter"/>
</dbReference>
<dbReference type="EMBL" id="GBHO01031009">
    <property type="protein sequence ID" value="JAG12595.1"/>
    <property type="molecule type" value="Transcribed_RNA"/>
</dbReference>
<evidence type="ECO:0000313" key="17">
    <source>
        <dbReference type="EMBL" id="JAG34974.1"/>
    </source>
</evidence>
<evidence type="ECO:0000313" key="8">
    <source>
        <dbReference type="EMBL" id="JAG00796.1"/>
    </source>
</evidence>
<dbReference type="EMBL" id="GBHO01031010">
    <property type="protein sequence ID" value="JAG12594.1"/>
    <property type="molecule type" value="Transcribed_RNA"/>
</dbReference>
<evidence type="ECO:0000313" key="7">
    <source>
        <dbReference type="EMBL" id="JAG00786.1"/>
    </source>
</evidence>